<gene>
    <name evidence="3" type="ORF">G7K_2241-t1</name>
</gene>
<organism evidence="3 4">
    <name type="scientific">Saitoella complicata (strain BCRC 22490 / CBS 7301 / JCM 7358 / NBRC 10748 / NRRL Y-17804)</name>
    <dbReference type="NCBI Taxonomy" id="698492"/>
    <lineage>
        <taxon>Eukaryota</taxon>
        <taxon>Fungi</taxon>
        <taxon>Dikarya</taxon>
        <taxon>Ascomycota</taxon>
        <taxon>Taphrinomycotina</taxon>
        <taxon>Taphrinomycotina incertae sedis</taxon>
        <taxon>Saitoella</taxon>
    </lineage>
</organism>
<proteinExistence type="predicted"/>
<dbReference type="STRING" id="698492.A0A0E9NE19"/>
<keyword evidence="4" id="KW-1185">Reference proteome</keyword>
<sequence length="439" mass="50300">MLHNREKQLPFTDYHCPDNLLRIDISAIRYPLHDPHQTPAKTGSAIWRAARKIRPYIKLPLISAMYGSCCNWRVPSPLFALTDVTAERSDNHYDQIRSTNMLQLTTMRSAIVRSMPRIRPVTVQAMAYSTRPSSTPASSKDDTSKSTPTTEQQEPQKKNRLSDEELMRIMEEHSGDGGASGLEYEDGQASTMKRSVKNNMFRHPKAAHHQHSHLSIHLHLLALPTFLAVISMEDPVKEIGSIIHALTTTSSPDEQRETVRKYFTEDASFDHPYVLIEHGKNSRDYIEKIYQWYKVMSPEIKLTVHGVAWDERNHKLYIDAEQVFTHFFLPHIHCTVRLTTKITLRPTPSSSGTKYYISAQEDFYQDHDAVAFLPFYGQLFLKWMLLAGKRVAGYGCWYGAWVGSLVGWWRPSGDWRWLKGKAGANRVKGPALKNADKYL</sequence>
<dbReference type="AlphaFoldDB" id="A0A0E9NE19"/>
<evidence type="ECO:0000313" key="4">
    <source>
        <dbReference type="Proteomes" id="UP000033140"/>
    </source>
</evidence>
<dbReference type="PANTHER" id="PTHR35393:SF1">
    <property type="entry name" value="SNOAL-LIKE DOMAIN-CONTAINING PROTEIN"/>
    <property type="match status" value="1"/>
</dbReference>
<reference evidence="3 4" key="1">
    <citation type="journal article" date="2011" name="J. Gen. Appl. Microbiol.">
        <title>Draft genome sequencing of the enigmatic yeast Saitoella complicata.</title>
        <authorList>
            <person name="Nishida H."/>
            <person name="Hamamoto M."/>
            <person name="Sugiyama J."/>
        </authorList>
    </citation>
    <scope>NUCLEOTIDE SEQUENCE [LARGE SCALE GENOMIC DNA]</scope>
    <source>
        <strain evidence="3 4">NRRL Y-17804</strain>
    </source>
</reference>
<comment type="caution">
    <text evidence="3">The sequence shown here is derived from an EMBL/GenBank/DDBJ whole genome shotgun (WGS) entry which is preliminary data.</text>
</comment>
<dbReference type="InterPro" id="IPR057514">
    <property type="entry name" value="NTF2_SigF"/>
</dbReference>
<dbReference type="Pfam" id="PF24840">
    <property type="entry name" value="NTF2_SigF"/>
    <property type="match status" value="1"/>
</dbReference>
<reference evidence="3 4" key="2">
    <citation type="journal article" date="2014" name="J. Gen. Appl. Microbiol.">
        <title>The early diverging ascomycetous budding yeast Saitoella complicata has three histone deacetylases belonging to the Clr6, Hos2, and Rpd3 lineages.</title>
        <authorList>
            <person name="Nishida H."/>
            <person name="Matsumoto T."/>
            <person name="Kondo S."/>
            <person name="Hamamoto M."/>
            <person name="Yoshikawa H."/>
        </authorList>
    </citation>
    <scope>NUCLEOTIDE SEQUENCE [LARGE SCALE GENOMIC DNA]</scope>
    <source>
        <strain evidence="3 4">NRRL Y-17804</strain>
    </source>
</reference>
<evidence type="ECO:0000313" key="3">
    <source>
        <dbReference type="EMBL" id="GAO48053.1"/>
    </source>
</evidence>
<accession>A0A0E9NE19</accession>
<evidence type="ECO:0000259" key="2">
    <source>
        <dbReference type="Pfam" id="PF24840"/>
    </source>
</evidence>
<reference evidence="3 4" key="3">
    <citation type="journal article" date="2015" name="Genome Announc.">
        <title>Draft Genome Sequence of the Archiascomycetous Yeast Saitoella complicata.</title>
        <authorList>
            <person name="Yamauchi K."/>
            <person name="Kondo S."/>
            <person name="Hamamoto M."/>
            <person name="Takahashi Y."/>
            <person name="Ogura Y."/>
            <person name="Hayashi T."/>
            <person name="Nishida H."/>
        </authorList>
    </citation>
    <scope>NUCLEOTIDE SEQUENCE [LARGE SCALE GENOMIC DNA]</scope>
    <source>
        <strain evidence="3 4">NRRL Y-17804</strain>
    </source>
</reference>
<dbReference type="PANTHER" id="PTHR35393">
    <property type="entry name" value="CHROMOSOME 1, WHOLE GENOME SHOTGUN SEQUENCE"/>
    <property type="match status" value="1"/>
</dbReference>
<feature type="domain" description="SigF-like NTF2-like" evidence="2">
    <location>
        <begin position="232"/>
        <end position="408"/>
    </location>
</feature>
<feature type="region of interest" description="Disordered" evidence="1">
    <location>
        <begin position="128"/>
        <end position="163"/>
    </location>
</feature>
<evidence type="ECO:0000256" key="1">
    <source>
        <dbReference type="SAM" id="MobiDB-lite"/>
    </source>
</evidence>
<dbReference type="EMBL" id="BACD03000012">
    <property type="protein sequence ID" value="GAO48053.1"/>
    <property type="molecule type" value="Genomic_DNA"/>
</dbReference>
<feature type="compositionally biased region" description="Basic and acidic residues" evidence="1">
    <location>
        <begin position="154"/>
        <end position="163"/>
    </location>
</feature>
<name>A0A0E9NE19_SAICN</name>
<protein>
    <recommendedName>
        <fullName evidence="2">SigF-like NTF2-like domain-containing protein</fullName>
    </recommendedName>
</protein>
<dbReference type="Proteomes" id="UP000033140">
    <property type="component" value="Unassembled WGS sequence"/>
</dbReference>